<dbReference type="PROSITE" id="PS50013">
    <property type="entry name" value="CHROMO_2"/>
    <property type="match status" value="1"/>
</dbReference>
<dbReference type="AlphaFoldDB" id="A0AAE1R6V1"/>
<dbReference type="InterPro" id="IPR008251">
    <property type="entry name" value="Chromo_shadow_dom"/>
</dbReference>
<proteinExistence type="predicted"/>
<dbReference type="Pfam" id="PF06101">
    <property type="entry name" value="Vps62"/>
    <property type="match status" value="1"/>
</dbReference>
<organism evidence="5 6">
    <name type="scientific">Anisodus tanguticus</name>
    <dbReference type="NCBI Taxonomy" id="243964"/>
    <lineage>
        <taxon>Eukaryota</taxon>
        <taxon>Viridiplantae</taxon>
        <taxon>Streptophyta</taxon>
        <taxon>Embryophyta</taxon>
        <taxon>Tracheophyta</taxon>
        <taxon>Spermatophyta</taxon>
        <taxon>Magnoliopsida</taxon>
        <taxon>eudicotyledons</taxon>
        <taxon>Gunneridae</taxon>
        <taxon>Pentapetalae</taxon>
        <taxon>asterids</taxon>
        <taxon>lamiids</taxon>
        <taxon>Solanales</taxon>
        <taxon>Solanaceae</taxon>
        <taxon>Solanoideae</taxon>
        <taxon>Hyoscyameae</taxon>
        <taxon>Anisodus</taxon>
    </lineage>
</organism>
<dbReference type="InterPro" id="IPR023779">
    <property type="entry name" value="Chromodomain_CS"/>
</dbReference>
<sequence>MKGGKNKNSGEQPPSDTVAGDNGVSSEQPSDGSAQVEEQERDAEEEGNAGEEEEEDVGKKDEEEIQEEELGDAEKPKLAEGFYEIEAVRRKRIRKGKVQYLIKWRGWPETANTWEPVENLMTCYDVIDAFEESLPSGKQLSTRKRKRKPGATDTQIKRKQQQQQHQHSPADATYNVPAVKVRIIEEPVPSSPPLSSLNAIDHVDTNGGGLNNNNVDEVANGNDLELDSSVKEIEEQNELHLKISELKGAMATKETSADRSGNGFTSGFSTANVTESLQSGRCTGAKRRKSASVRRFKQAGEVNDSQDAVANATSGSLVAFMQEGIHDHGFVGSALGCNNRCDDTKDEYAITEIIKPMSYSASITSNDLQDVSVTFLAKRSDGKEVMVDNKFLKMNNPLVLISFYEKHLRYHLTHCSNLPLKDSTMGNNLNATSLLDNASRKNSMSLSIDNAFRLPSPLPSWPSGGCFASGVVDLGGLHVSQILSLTKVWATHEGGPDNLGATFFEPSNLPNGFFMFGSYSQPNNMPLFGWILAGKDTSGGMLKMPTDYTLVWSSQNSKIKQDGVGYIWLPIPPEGYKSIGHVVTTSPQKPSLDKVRCVRADLTDACESHDWIWGTNGLNVYSSRPRDRGMQALGVATGAFMVQNNGATDSLACLKNVKANISAMPNLNQVRALVQAYSPLIYFHPAEEYYPSSVTWFFQNGALLFTKGQESSPVAIHPTGSNLPQGGSSDGAYWLDLPTDDAAKTNVRKGDLQGATAYLHVKPMFGATYTDIAVWLFYPFNGPAKAKLEFMTISLGKIGEHVGDWEHVTLRISNFNGELQGVYFSEHSRGIWVSASQLEFQNGNKPVVYSSLHGHAAYPKPGQNLQGSGDVGIRNDTGKRKLMDIGANFSIVAAEYLGSTIVEPAWLNYAREWGPKISYDISKELNKIKRFMIGKLKKAFQKIVRDLPNEVLGEEGPIGPKFKDMWSGDERG</sequence>
<dbReference type="GO" id="GO:0000792">
    <property type="term" value="C:heterochromatin"/>
    <property type="evidence" value="ECO:0007669"/>
    <property type="project" value="UniProtKB-ARBA"/>
</dbReference>
<dbReference type="SMART" id="SM00298">
    <property type="entry name" value="CHROMO"/>
    <property type="match status" value="1"/>
</dbReference>
<name>A0AAE1R6V1_9SOLA</name>
<dbReference type="EMBL" id="JAVYJV010000019">
    <property type="protein sequence ID" value="KAK4344837.1"/>
    <property type="molecule type" value="Genomic_DNA"/>
</dbReference>
<keyword evidence="6" id="KW-1185">Reference proteome</keyword>
<evidence type="ECO:0000259" key="4">
    <source>
        <dbReference type="PROSITE" id="PS50013"/>
    </source>
</evidence>
<protein>
    <recommendedName>
        <fullName evidence="4">Chromo domain-containing protein</fullName>
    </recommendedName>
</protein>
<evidence type="ECO:0000256" key="1">
    <source>
        <dbReference type="ARBA" id="ARBA00004123"/>
    </source>
</evidence>
<dbReference type="PANTHER" id="PTHR48152:SF8">
    <property type="entry name" value="VACUOLAR PROTEIN SORTING-ASSOCIATED PROTEIN 62"/>
    <property type="match status" value="1"/>
</dbReference>
<dbReference type="PROSITE" id="PS00598">
    <property type="entry name" value="CHROMO_1"/>
    <property type="match status" value="1"/>
</dbReference>
<feature type="compositionally biased region" description="Polar residues" evidence="3">
    <location>
        <begin position="23"/>
        <end position="33"/>
    </location>
</feature>
<evidence type="ECO:0000313" key="6">
    <source>
        <dbReference type="Proteomes" id="UP001291623"/>
    </source>
</evidence>
<dbReference type="Gene3D" id="2.40.50.40">
    <property type="match status" value="1"/>
</dbReference>
<dbReference type="CDD" id="cd00024">
    <property type="entry name" value="CD_CSD"/>
    <property type="match status" value="1"/>
</dbReference>
<feature type="compositionally biased region" description="Polar residues" evidence="3">
    <location>
        <begin position="1"/>
        <end position="15"/>
    </location>
</feature>
<dbReference type="InterPro" id="IPR023780">
    <property type="entry name" value="Chromo_domain"/>
</dbReference>
<reference evidence="5" key="1">
    <citation type="submission" date="2023-12" db="EMBL/GenBank/DDBJ databases">
        <title>Genome assembly of Anisodus tanguticus.</title>
        <authorList>
            <person name="Wang Y.-J."/>
        </authorList>
    </citation>
    <scope>NUCLEOTIDE SEQUENCE</scope>
    <source>
        <strain evidence="5">KB-2021</strain>
        <tissue evidence="5">Leaf</tissue>
    </source>
</reference>
<dbReference type="GO" id="GO:0005634">
    <property type="term" value="C:nucleus"/>
    <property type="evidence" value="ECO:0007669"/>
    <property type="project" value="UniProtKB-SubCell"/>
</dbReference>
<dbReference type="InterPro" id="IPR000953">
    <property type="entry name" value="Chromo/chromo_shadow_dom"/>
</dbReference>
<feature type="compositionally biased region" description="Acidic residues" evidence="3">
    <location>
        <begin position="37"/>
        <end position="56"/>
    </location>
</feature>
<keyword evidence="2" id="KW-0539">Nucleus</keyword>
<dbReference type="Pfam" id="PF00385">
    <property type="entry name" value="Chromo"/>
    <property type="match status" value="1"/>
</dbReference>
<comment type="caution">
    <text evidence="5">The sequence shown here is derived from an EMBL/GenBank/DDBJ whole genome shotgun (WGS) entry which is preliminary data.</text>
</comment>
<dbReference type="SUPFAM" id="SSF54160">
    <property type="entry name" value="Chromo domain-like"/>
    <property type="match status" value="1"/>
</dbReference>
<gene>
    <name evidence="5" type="ORF">RND71_035013</name>
</gene>
<feature type="domain" description="Chromo" evidence="4">
    <location>
        <begin position="83"/>
        <end position="142"/>
    </location>
</feature>
<evidence type="ECO:0000256" key="3">
    <source>
        <dbReference type="SAM" id="MobiDB-lite"/>
    </source>
</evidence>
<feature type="region of interest" description="Disordered" evidence="3">
    <location>
        <begin position="1"/>
        <end position="74"/>
    </location>
</feature>
<dbReference type="Proteomes" id="UP001291623">
    <property type="component" value="Unassembled WGS sequence"/>
</dbReference>
<dbReference type="SMART" id="SM00300">
    <property type="entry name" value="ChSh"/>
    <property type="match status" value="1"/>
</dbReference>
<accession>A0AAE1R6V1</accession>
<dbReference type="InterPro" id="IPR016197">
    <property type="entry name" value="Chromo-like_dom_sf"/>
</dbReference>
<comment type="subcellular location">
    <subcellularLocation>
        <location evidence="1">Nucleus</location>
    </subcellularLocation>
</comment>
<dbReference type="PANTHER" id="PTHR48152">
    <property type="entry name" value="F1C9.34 PROTEIN"/>
    <property type="match status" value="1"/>
</dbReference>
<dbReference type="InterPro" id="IPR009291">
    <property type="entry name" value="Vps62"/>
</dbReference>
<feature type="region of interest" description="Disordered" evidence="3">
    <location>
        <begin position="135"/>
        <end position="174"/>
    </location>
</feature>
<evidence type="ECO:0000256" key="2">
    <source>
        <dbReference type="ARBA" id="ARBA00023242"/>
    </source>
</evidence>
<evidence type="ECO:0000313" key="5">
    <source>
        <dbReference type="EMBL" id="KAK4344837.1"/>
    </source>
</evidence>